<dbReference type="EMBL" id="CADIKI010000011">
    <property type="protein sequence ID" value="CAB3796100.1"/>
    <property type="molecule type" value="Genomic_DNA"/>
</dbReference>
<sequence length="132" mass="14092">MPTGHGRCRLTRTVINTSGEQQITLAYPCGQTCVGIPTFLNVHADAGRESVAHSTGSGLPRRSWMARAANLERAVTGSTLFGSRSLSPGMPFQFREPLHRSIDSATGTVGSSFAHGHHGDPPAGCPFRRYNS</sequence>
<accession>A0A6J5GFT5</accession>
<gene>
    <name evidence="2" type="ORF">LMG27177_04031</name>
</gene>
<reference evidence="2 3" key="1">
    <citation type="submission" date="2020-04" db="EMBL/GenBank/DDBJ databases">
        <authorList>
            <person name="De Canck E."/>
        </authorList>
    </citation>
    <scope>NUCLEOTIDE SEQUENCE [LARGE SCALE GENOMIC DNA]</scope>
    <source>
        <strain evidence="2 3">LMG 27177</strain>
    </source>
</reference>
<evidence type="ECO:0000256" key="1">
    <source>
        <dbReference type="SAM" id="MobiDB-lite"/>
    </source>
</evidence>
<dbReference type="RefSeq" id="WP_175162289.1">
    <property type="nucleotide sequence ID" value="NZ_CADIKI010000011.1"/>
</dbReference>
<dbReference type="AlphaFoldDB" id="A0A6J5GFT5"/>
<dbReference type="Proteomes" id="UP000494252">
    <property type="component" value="Unassembled WGS sequence"/>
</dbReference>
<keyword evidence="3" id="KW-1185">Reference proteome</keyword>
<evidence type="ECO:0000313" key="3">
    <source>
        <dbReference type="Proteomes" id="UP000494252"/>
    </source>
</evidence>
<organism evidence="2 3">
    <name type="scientific">Paraburkholderia fynbosensis</name>
    <dbReference type="NCBI Taxonomy" id="1200993"/>
    <lineage>
        <taxon>Bacteria</taxon>
        <taxon>Pseudomonadati</taxon>
        <taxon>Pseudomonadota</taxon>
        <taxon>Betaproteobacteria</taxon>
        <taxon>Burkholderiales</taxon>
        <taxon>Burkholderiaceae</taxon>
        <taxon>Paraburkholderia</taxon>
    </lineage>
</organism>
<protein>
    <submittedName>
        <fullName evidence="2">Uncharacterized protein</fullName>
    </submittedName>
</protein>
<evidence type="ECO:0000313" key="2">
    <source>
        <dbReference type="EMBL" id="CAB3796100.1"/>
    </source>
</evidence>
<feature type="region of interest" description="Disordered" evidence="1">
    <location>
        <begin position="105"/>
        <end position="132"/>
    </location>
</feature>
<name>A0A6J5GFT5_9BURK</name>
<proteinExistence type="predicted"/>